<evidence type="ECO:0000259" key="4">
    <source>
        <dbReference type="PROSITE" id="PS50043"/>
    </source>
</evidence>
<dbReference type="EMBL" id="JBHUKU010000021">
    <property type="protein sequence ID" value="MFD2463442.1"/>
    <property type="molecule type" value="Genomic_DNA"/>
</dbReference>
<dbReference type="CDD" id="cd06170">
    <property type="entry name" value="LuxR_C_like"/>
    <property type="match status" value="1"/>
</dbReference>
<dbReference type="InterPro" id="IPR000792">
    <property type="entry name" value="Tscrpt_reg_LuxR_C"/>
</dbReference>
<dbReference type="InterPro" id="IPR027417">
    <property type="entry name" value="P-loop_NTPase"/>
</dbReference>
<dbReference type="PANTHER" id="PTHR43214">
    <property type="entry name" value="TWO-COMPONENT RESPONSE REGULATOR"/>
    <property type="match status" value="1"/>
</dbReference>
<dbReference type="Pfam" id="PF13191">
    <property type="entry name" value="AAA_16"/>
    <property type="match status" value="1"/>
</dbReference>
<comment type="caution">
    <text evidence="5">The sequence shown here is derived from an EMBL/GenBank/DDBJ whole genome shotgun (WGS) entry which is preliminary data.</text>
</comment>
<name>A0ABW5GSF5_9PSEU</name>
<dbReference type="InterPro" id="IPR041664">
    <property type="entry name" value="AAA_16"/>
</dbReference>
<evidence type="ECO:0000313" key="6">
    <source>
        <dbReference type="Proteomes" id="UP001597419"/>
    </source>
</evidence>
<dbReference type="Gene3D" id="1.10.10.10">
    <property type="entry name" value="Winged helix-like DNA-binding domain superfamily/Winged helix DNA-binding domain"/>
    <property type="match status" value="1"/>
</dbReference>
<dbReference type="Pfam" id="PF00196">
    <property type="entry name" value="GerE"/>
    <property type="match status" value="1"/>
</dbReference>
<reference evidence="6" key="1">
    <citation type="journal article" date="2019" name="Int. J. Syst. Evol. Microbiol.">
        <title>The Global Catalogue of Microorganisms (GCM) 10K type strain sequencing project: providing services to taxonomists for standard genome sequencing and annotation.</title>
        <authorList>
            <consortium name="The Broad Institute Genomics Platform"/>
            <consortium name="The Broad Institute Genome Sequencing Center for Infectious Disease"/>
            <person name="Wu L."/>
            <person name="Ma J."/>
        </authorList>
    </citation>
    <scope>NUCLEOTIDE SEQUENCE [LARGE SCALE GENOMIC DNA]</scope>
    <source>
        <strain evidence="6">CGMCC 4.7643</strain>
    </source>
</reference>
<dbReference type="PANTHER" id="PTHR43214:SF41">
    <property type="entry name" value="NITRATE_NITRITE RESPONSE REGULATOR PROTEIN NARP"/>
    <property type="match status" value="1"/>
</dbReference>
<dbReference type="PRINTS" id="PR00038">
    <property type="entry name" value="HTHLUXR"/>
</dbReference>
<dbReference type="RefSeq" id="WP_345400204.1">
    <property type="nucleotide sequence ID" value="NZ_BAABHG010000011.1"/>
</dbReference>
<organism evidence="5 6">
    <name type="scientific">Amycolatopsis samaneae</name>
    <dbReference type="NCBI Taxonomy" id="664691"/>
    <lineage>
        <taxon>Bacteria</taxon>
        <taxon>Bacillati</taxon>
        <taxon>Actinomycetota</taxon>
        <taxon>Actinomycetes</taxon>
        <taxon>Pseudonocardiales</taxon>
        <taxon>Pseudonocardiaceae</taxon>
        <taxon>Amycolatopsis</taxon>
    </lineage>
</organism>
<dbReference type="SMART" id="SM00421">
    <property type="entry name" value="HTH_LUXR"/>
    <property type="match status" value="1"/>
</dbReference>
<keyword evidence="2" id="KW-0238">DNA-binding</keyword>
<proteinExistence type="predicted"/>
<gene>
    <name evidence="5" type="ORF">ACFSYJ_32855</name>
</gene>
<dbReference type="SUPFAM" id="SSF46894">
    <property type="entry name" value="C-terminal effector domain of the bipartite response regulators"/>
    <property type="match status" value="1"/>
</dbReference>
<dbReference type="PROSITE" id="PS50043">
    <property type="entry name" value="HTH_LUXR_2"/>
    <property type="match status" value="1"/>
</dbReference>
<evidence type="ECO:0000256" key="1">
    <source>
        <dbReference type="ARBA" id="ARBA00023015"/>
    </source>
</evidence>
<keyword evidence="1" id="KW-0805">Transcription regulation</keyword>
<accession>A0ABW5GSF5</accession>
<dbReference type="Proteomes" id="UP001597419">
    <property type="component" value="Unassembled WGS sequence"/>
</dbReference>
<dbReference type="InterPro" id="IPR016032">
    <property type="entry name" value="Sig_transdc_resp-reg_C-effctor"/>
</dbReference>
<dbReference type="InterPro" id="IPR039420">
    <property type="entry name" value="WalR-like"/>
</dbReference>
<evidence type="ECO:0000256" key="2">
    <source>
        <dbReference type="ARBA" id="ARBA00023125"/>
    </source>
</evidence>
<feature type="domain" description="HTH luxR-type" evidence="4">
    <location>
        <begin position="820"/>
        <end position="885"/>
    </location>
</feature>
<dbReference type="Gene3D" id="3.40.50.300">
    <property type="entry name" value="P-loop containing nucleotide triphosphate hydrolases"/>
    <property type="match status" value="1"/>
</dbReference>
<dbReference type="PROSITE" id="PS00622">
    <property type="entry name" value="HTH_LUXR_1"/>
    <property type="match status" value="1"/>
</dbReference>
<dbReference type="SUPFAM" id="SSF52540">
    <property type="entry name" value="P-loop containing nucleoside triphosphate hydrolases"/>
    <property type="match status" value="1"/>
</dbReference>
<sequence>MARDRDGIFGRDAELAAVRAAVREERGPAELLMVRGPAGIGRTAFLRALAENWRESEVDVVELPYRDGAEPWDLFGAQAAVHAARERFDRLGDLRLADAISRVSRLCTPETYRVERDRTALLIALARMFGGLRRTGPVALVIDDVDRVPRPELLLTAASHAFSLVVATCRDDGSAAGVPWWATQLADRLITLPALPDDCLGAVVSRRARLPLDDSVLPELRRALGSLRGNPATLVSTVDTLLSEGLLVEVQGRLCFREGAAVMLRADHDLLGRIRRFGEPGWNLTAVVASALRFTVDDLPALAAVTGYPIAAYGQTVDGLIAAGVLVCTAQGTLACRCPALARSVHALVGEHAVRHLHRLLAERSLAGDPATGLDTAVLADHLALAGASLPVTPRVTGLLVEEADRVAEADPYRMAHRYRAALRHAGPDGPGWPSLLSRTLRALVRGGCYPVLGGIVAEVVTDERAFGRLTAPCRAELAAAIALAATHTGRPVPPVVAAGLAGGPGDGALEAAARWFAGESTGEPEEFLRHFAPLLAPHPSARPGEPSPAVLHREEIAEAAALGDLVTVFALAFGPAYGAPAAGPPALYHRVVRGFAAGAWTDALSAARELELTGDAGVLPWRYARLFAAEICSARGHGKSAAKWAETASPGGPPTFLDGWVRAGMLAGEGNTRAAFTAGRSAYEQARALGGGAGREWLLIRLLSIATEGERADHADYVAREITRLHRDVDSRMTREAALLARGLVFGDAASAEAGVALVRRRGHVVDLGVACLFAGLVSERPEAWLGEAYAIAKRLDAVAPRARARKLMAEHGVPVPGSRAPRRMFSDTESRLIELIGEGRTNRRIAQDMRISVKTVENYLTRLFAKTGCRSRLDLAAASRRGNLTAIVA</sequence>
<evidence type="ECO:0000256" key="3">
    <source>
        <dbReference type="ARBA" id="ARBA00023163"/>
    </source>
</evidence>
<evidence type="ECO:0000313" key="5">
    <source>
        <dbReference type="EMBL" id="MFD2463442.1"/>
    </source>
</evidence>
<dbReference type="InterPro" id="IPR036388">
    <property type="entry name" value="WH-like_DNA-bd_sf"/>
</dbReference>
<keyword evidence="3" id="KW-0804">Transcription</keyword>
<protein>
    <submittedName>
        <fullName evidence="5">LuxR family transcriptional regulator</fullName>
    </submittedName>
</protein>
<keyword evidence="6" id="KW-1185">Reference proteome</keyword>